<dbReference type="SMART" id="SM00829">
    <property type="entry name" value="PKS_ER"/>
    <property type="match status" value="1"/>
</dbReference>
<dbReference type="PANTHER" id="PTHR42940:SF8">
    <property type="entry name" value="VACUOLAR PROTEIN SORTING-ASSOCIATED PROTEIN 11"/>
    <property type="match status" value="1"/>
</dbReference>
<dbReference type="InterPro" id="IPR013154">
    <property type="entry name" value="ADH-like_N"/>
</dbReference>
<dbReference type="InterPro" id="IPR020843">
    <property type="entry name" value="ER"/>
</dbReference>
<dbReference type="Gene3D" id="3.90.180.10">
    <property type="entry name" value="Medium-chain alcohol dehydrogenases, catalytic domain"/>
    <property type="match status" value="1"/>
</dbReference>
<reference evidence="9 10" key="1">
    <citation type="submission" date="2012-10" db="EMBL/GenBank/DDBJ databases">
        <title>Genome sequencing of Tanticharoenia sakaeratensis NBRC 103193.</title>
        <authorList>
            <person name="Azuma Y."/>
            <person name="Hadano H."/>
            <person name="Hirakawa H."/>
            <person name="Matsushita K."/>
        </authorList>
    </citation>
    <scope>NUCLEOTIDE SEQUENCE [LARGE SCALE GENOMIC DNA]</scope>
    <source>
        <strain evidence="9 10">NBRC 103193</strain>
    </source>
</reference>
<dbReference type="Pfam" id="PF00107">
    <property type="entry name" value="ADH_zinc_N"/>
    <property type="match status" value="1"/>
</dbReference>
<keyword evidence="6" id="KW-0560">Oxidoreductase</keyword>
<dbReference type="AlphaFoldDB" id="A0A0D6MLC5"/>
<keyword evidence="4 7" id="KW-0479">Metal-binding</keyword>
<evidence type="ECO:0000256" key="6">
    <source>
        <dbReference type="ARBA" id="ARBA00023002"/>
    </source>
</evidence>
<protein>
    <recommendedName>
        <fullName evidence="3">alcohol dehydrogenase</fullName>
        <ecNumber evidence="3">1.1.1.1</ecNumber>
    </recommendedName>
</protein>
<dbReference type="Proteomes" id="UP000032679">
    <property type="component" value="Unassembled WGS sequence"/>
</dbReference>
<dbReference type="InterPro" id="IPR002328">
    <property type="entry name" value="ADH_Zn_CS"/>
</dbReference>
<dbReference type="SUPFAM" id="SSF50129">
    <property type="entry name" value="GroES-like"/>
    <property type="match status" value="1"/>
</dbReference>
<evidence type="ECO:0000313" key="10">
    <source>
        <dbReference type="Proteomes" id="UP000032679"/>
    </source>
</evidence>
<dbReference type="GO" id="GO:0004022">
    <property type="term" value="F:alcohol dehydrogenase (NAD+) activity"/>
    <property type="evidence" value="ECO:0007669"/>
    <property type="project" value="UniProtKB-EC"/>
</dbReference>
<organism evidence="9 10">
    <name type="scientific">Tanticharoenia sakaeratensis NBRC 103193</name>
    <dbReference type="NCBI Taxonomy" id="1231623"/>
    <lineage>
        <taxon>Bacteria</taxon>
        <taxon>Pseudomonadati</taxon>
        <taxon>Pseudomonadota</taxon>
        <taxon>Alphaproteobacteria</taxon>
        <taxon>Acetobacterales</taxon>
        <taxon>Acetobacteraceae</taxon>
        <taxon>Tanticharoenia</taxon>
    </lineage>
</organism>
<evidence type="ECO:0000256" key="1">
    <source>
        <dbReference type="ARBA" id="ARBA00001947"/>
    </source>
</evidence>
<comment type="similarity">
    <text evidence="2 7">Belongs to the zinc-containing alcohol dehydrogenase family.</text>
</comment>
<evidence type="ECO:0000256" key="5">
    <source>
        <dbReference type="ARBA" id="ARBA00022833"/>
    </source>
</evidence>
<dbReference type="EMBL" id="BALE01000021">
    <property type="protein sequence ID" value="GAN54474.1"/>
    <property type="molecule type" value="Genomic_DNA"/>
</dbReference>
<dbReference type="GO" id="GO:0008270">
    <property type="term" value="F:zinc ion binding"/>
    <property type="evidence" value="ECO:0007669"/>
    <property type="project" value="InterPro"/>
</dbReference>
<dbReference type="PROSITE" id="PS00059">
    <property type="entry name" value="ADH_ZINC"/>
    <property type="match status" value="1"/>
</dbReference>
<gene>
    <name evidence="9" type="ORF">Tasa_021_055</name>
</gene>
<dbReference type="InterPro" id="IPR036291">
    <property type="entry name" value="NAD(P)-bd_dom_sf"/>
</dbReference>
<dbReference type="RefSeq" id="WP_048849041.1">
    <property type="nucleotide sequence ID" value="NZ_BALE01000021.1"/>
</dbReference>
<proteinExistence type="inferred from homology"/>
<dbReference type="EC" id="1.1.1.1" evidence="3"/>
<dbReference type="Pfam" id="PF08240">
    <property type="entry name" value="ADH_N"/>
    <property type="match status" value="1"/>
</dbReference>
<dbReference type="PANTHER" id="PTHR42940">
    <property type="entry name" value="ALCOHOL DEHYDROGENASE 1-RELATED"/>
    <property type="match status" value="1"/>
</dbReference>
<evidence type="ECO:0000256" key="7">
    <source>
        <dbReference type="RuleBase" id="RU361277"/>
    </source>
</evidence>
<keyword evidence="5 7" id="KW-0862">Zinc</keyword>
<dbReference type="STRING" id="1231623.Tasa_021_055"/>
<evidence type="ECO:0000313" key="9">
    <source>
        <dbReference type="EMBL" id="GAN54474.1"/>
    </source>
</evidence>
<evidence type="ECO:0000256" key="2">
    <source>
        <dbReference type="ARBA" id="ARBA00008072"/>
    </source>
</evidence>
<accession>A0A0D6MLC5</accession>
<comment type="cofactor">
    <cofactor evidence="1 7">
        <name>Zn(2+)</name>
        <dbReference type="ChEBI" id="CHEBI:29105"/>
    </cofactor>
</comment>
<dbReference type="SUPFAM" id="SSF51735">
    <property type="entry name" value="NAD(P)-binding Rossmann-fold domains"/>
    <property type="match status" value="1"/>
</dbReference>
<feature type="domain" description="Enoyl reductase (ER)" evidence="8">
    <location>
        <begin position="6"/>
        <end position="342"/>
    </location>
</feature>
<evidence type="ECO:0000256" key="4">
    <source>
        <dbReference type="ARBA" id="ARBA00022723"/>
    </source>
</evidence>
<dbReference type="OrthoDB" id="9809185at2"/>
<comment type="caution">
    <text evidence="9">The sequence shown here is derived from an EMBL/GenBank/DDBJ whole genome shotgun (WGS) entry which is preliminary data.</text>
</comment>
<sequence>MMTNAGTMRAVRLLEPRAPFVLKAVSIPQAGPGEVRIRIGACGICRTELHLRDGGLDLGARDFTVGHEIAGIVDQAGEGVSQDRLGEKAVVYYYQGCGHCRYCRSGETQLCPTPVAQPGFSADGGYAEYIVVPAANAVTLPAAADLAEAAPLGCAGSTAVHACGLARIRTGDWVLVNGAGGVGLAIVQVARAAGARVIAVGLGAQSLALATELGAEAVIDAASENVLARVTEITGEGVDAAFELVGREATMRIATEVLRRRGRLVLIGYTGDDYVVHPVALIVREIAVMGSVGSTLQDLHDAVALYARGLLRSPIAQRLPLDAFEEGLALTERGHVHGRVALLP</sequence>
<evidence type="ECO:0000256" key="3">
    <source>
        <dbReference type="ARBA" id="ARBA00013190"/>
    </source>
</evidence>
<name>A0A0D6MLC5_9PROT</name>
<dbReference type="InterPro" id="IPR013149">
    <property type="entry name" value="ADH-like_C"/>
</dbReference>
<evidence type="ECO:0000259" key="8">
    <source>
        <dbReference type="SMART" id="SM00829"/>
    </source>
</evidence>
<dbReference type="InterPro" id="IPR011032">
    <property type="entry name" value="GroES-like_sf"/>
</dbReference>
<keyword evidence="10" id="KW-1185">Reference proteome</keyword>